<evidence type="ECO:0000313" key="1">
    <source>
        <dbReference type="EMBL" id="RYR75903.1"/>
    </source>
</evidence>
<name>A0A445EKN6_ARAHY</name>
<dbReference type="Proteomes" id="UP000289738">
    <property type="component" value="Chromosome A01"/>
</dbReference>
<proteinExistence type="predicted"/>
<organism evidence="1 2">
    <name type="scientific">Arachis hypogaea</name>
    <name type="common">Peanut</name>
    <dbReference type="NCBI Taxonomy" id="3818"/>
    <lineage>
        <taxon>Eukaryota</taxon>
        <taxon>Viridiplantae</taxon>
        <taxon>Streptophyta</taxon>
        <taxon>Embryophyta</taxon>
        <taxon>Tracheophyta</taxon>
        <taxon>Spermatophyta</taxon>
        <taxon>Magnoliopsida</taxon>
        <taxon>eudicotyledons</taxon>
        <taxon>Gunneridae</taxon>
        <taxon>Pentapetalae</taxon>
        <taxon>rosids</taxon>
        <taxon>fabids</taxon>
        <taxon>Fabales</taxon>
        <taxon>Fabaceae</taxon>
        <taxon>Papilionoideae</taxon>
        <taxon>50 kb inversion clade</taxon>
        <taxon>dalbergioids sensu lato</taxon>
        <taxon>Dalbergieae</taxon>
        <taxon>Pterocarpus clade</taxon>
        <taxon>Arachis</taxon>
    </lineage>
</organism>
<sequence>MRTLDLETMHAPEFSKYASMGEGNVALEDSEFSVGIEFGSRESRWVLAFNGSHCWGHMTTNLVECINSVLKGARNLPVTAIVRSTFYGLNELFTRNRPRLMSVSATDSRIQNLLPKALKKAFDVQETLSSIGLIGARDV</sequence>
<evidence type="ECO:0000313" key="2">
    <source>
        <dbReference type="Proteomes" id="UP000289738"/>
    </source>
</evidence>
<reference evidence="1 2" key="1">
    <citation type="submission" date="2019-01" db="EMBL/GenBank/DDBJ databases">
        <title>Sequencing of cultivated peanut Arachis hypogaea provides insights into genome evolution and oil improvement.</title>
        <authorList>
            <person name="Chen X."/>
        </authorList>
    </citation>
    <scope>NUCLEOTIDE SEQUENCE [LARGE SCALE GENOMIC DNA]</scope>
    <source>
        <strain evidence="2">cv. Fuhuasheng</strain>
        <tissue evidence="1">Leaves</tissue>
    </source>
</reference>
<protein>
    <submittedName>
        <fullName evidence="1">Uncharacterized protein</fullName>
    </submittedName>
</protein>
<keyword evidence="2" id="KW-1185">Reference proteome</keyword>
<dbReference type="AlphaFoldDB" id="A0A445EKN6"/>
<dbReference type="EMBL" id="SDMP01000001">
    <property type="protein sequence ID" value="RYR75903.1"/>
    <property type="molecule type" value="Genomic_DNA"/>
</dbReference>
<comment type="caution">
    <text evidence="1">The sequence shown here is derived from an EMBL/GenBank/DDBJ whole genome shotgun (WGS) entry which is preliminary data.</text>
</comment>
<accession>A0A445EKN6</accession>
<gene>
    <name evidence="1" type="ORF">Ahy_A01g000502</name>
</gene>